<evidence type="ECO:0000256" key="5">
    <source>
        <dbReference type="ARBA" id="ARBA00022729"/>
    </source>
</evidence>
<evidence type="ECO:0000313" key="16">
    <source>
        <dbReference type="Proteomes" id="UP000675284"/>
    </source>
</evidence>
<sequence>MKKTAIAVTLTAGLFTLAACSSGDDEAVVKTNAGDVTKEEFYQELKDRYGEKILQEMVTIEVLEDKYDVSDDKVDEEIKKMKDQLGDQFDAAVQQQFGSEDALRSVIKISLLQEAAVSEDVDIKEEELKDLYERKNTEIKAQHILVEDEKTAKEVKKKVDDGGDFAKLAKEYSTDTGSAEQGGDLGYFSSGQMVPEFEDAAYSMKKGEVSDPVKTQHGYHIIKVNDIRDKEESIGKYEDVKEDLRRELLSQKMDATKAQEKIDNILKDADIEVKIDKYKDMFEKEEAKESKEDTEAKG</sequence>
<organism evidence="15 16">
    <name type="scientific">Virgibacillus salarius</name>
    <dbReference type="NCBI Taxonomy" id="447199"/>
    <lineage>
        <taxon>Bacteria</taxon>
        <taxon>Bacillati</taxon>
        <taxon>Bacillota</taxon>
        <taxon>Bacilli</taxon>
        <taxon>Bacillales</taxon>
        <taxon>Bacillaceae</taxon>
        <taxon>Virgibacillus</taxon>
    </lineage>
</organism>
<evidence type="ECO:0000256" key="6">
    <source>
        <dbReference type="ARBA" id="ARBA00023110"/>
    </source>
</evidence>
<dbReference type="PROSITE" id="PS01096">
    <property type="entry name" value="PPIC_PPIASE_1"/>
    <property type="match status" value="1"/>
</dbReference>
<dbReference type="RefSeq" id="WP_166530601.1">
    <property type="nucleotide sequence ID" value="NZ_JAGSOT010000042.1"/>
</dbReference>
<dbReference type="HAMAP" id="MF_01145">
    <property type="entry name" value="Foldase_PrsA"/>
    <property type="match status" value="1"/>
</dbReference>
<gene>
    <name evidence="11" type="primary">prsA</name>
    <name evidence="15" type="ORF">KCX74_13590</name>
</gene>
<dbReference type="GO" id="GO:0006457">
    <property type="term" value="P:protein folding"/>
    <property type="evidence" value="ECO:0007669"/>
    <property type="project" value="UniProtKB-UniRule"/>
</dbReference>
<dbReference type="PROSITE" id="PS50198">
    <property type="entry name" value="PPIC_PPIASE_2"/>
    <property type="match status" value="1"/>
</dbReference>
<keyword evidence="9 11" id="KW-0413">Isomerase</keyword>
<comment type="subcellular location">
    <subcellularLocation>
        <location evidence="2 11">Cell membrane</location>
        <topology evidence="2 11">Lipid-anchor</topology>
    </subcellularLocation>
</comment>
<keyword evidence="7 11" id="KW-0472">Membrane</keyword>
<dbReference type="InterPro" id="IPR023058">
    <property type="entry name" value="PPIase_PpiC_CS"/>
</dbReference>
<dbReference type="PANTHER" id="PTHR47245">
    <property type="entry name" value="PEPTIDYLPROLYL ISOMERASE"/>
    <property type="match status" value="1"/>
</dbReference>
<comment type="similarity">
    <text evidence="3 11">Belongs to the PrsA family.</text>
</comment>
<evidence type="ECO:0000256" key="9">
    <source>
        <dbReference type="ARBA" id="ARBA00023235"/>
    </source>
</evidence>
<evidence type="ECO:0000256" key="10">
    <source>
        <dbReference type="ARBA" id="ARBA00023288"/>
    </source>
</evidence>
<dbReference type="InterPro" id="IPR000297">
    <property type="entry name" value="PPIase_PpiC"/>
</dbReference>
<reference evidence="15" key="1">
    <citation type="submission" date="2021-04" db="EMBL/GenBank/DDBJ databases">
        <title>Isolation and polyphasic classification of algal microorganism.</title>
        <authorList>
            <person name="Wang S."/>
        </authorList>
    </citation>
    <scope>NUCLEOTIDE SEQUENCE</scope>
    <source>
        <strain evidence="15">720a</strain>
    </source>
</reference>
<evidence type="ECO:0000256" key="8">
    <source>
        <dbReference type="ARBA" id="ARBA00023139"/>
    </source>
</evidence>
<evidence type="ECO:0000256" key="12">
    <source>
        <dbReference type="SAM" id="Coils"/>
    </source>
</evidence>
<evidence type="ECO:0000256" key="13">
    <source>
        <dbReference type="SAM" id="SignalP"/>
    </source>
</evidence>
<keyword evidence="4 11" id="KW-1003">Cell membrane</keyword>
<keyword evidence="16" id="KW-1185">Reference proteome</keyword>
<feature type="signal peptide" evidence="13">
    <location>
        <begin position="1"/>
        <end position="18"/>
    </location>
</feature>
<keyword evidence="6 11" id="KW-0697">Rotamase</keyword>
<keyword evidence="10 11" id="KW-0449">Lipoprotein</keyword>
<feature type="domain" description="PpiC" evidence="14">
    <location>
        <begin position="136"/>
        <end position="226"/>
    </location>
</feature>
<keyword evidence="12" id="KW-0175">Coiled coil</keyword>
<dbReference type="PROSITE" id="PS51257">
    <property type="entry name" value="PROKAR_LIPOPROTEIN"/>
    <property type="match status" value="1"/>
</dbReference>
<proteinExistence type="inferred from homology"/>
<dbReference type="InterPro" id="IPR027304">
    <property type="entry name" value="Trigger_fact/SurA_dom_sf"/>
</dbReference>
<dbReference type="SUPFAM" id="SSF54534">
    <property type="entry name" value="FKBP-like"/>
    <property type="match status" value="1"/>
</dbReference>
<dbReference type="InterPro" id="IPR023059">
    <property type="entry name" value="Foldase_PrsA"/>
</dbReference>
<evidence type="ECO:0000259" key="14">
    <source>
        <dbReference type="PROSITE" id="PS50198"/>
    </source>
</evidence>
<dbReference type="InterPro" id="IPR046357">
    <property type="entry name" value="PPIase_dom_sf"/>
</dbReference>
<dbReference type="GO" id="GO:0005886">
    <property type="term" value="C:plasma membrane"/>
    <property type="evidence" value="ECO:0007669"/>
    <property type="project" value="UniProtKB-SubCell"/>
</dbReference>
<dbReference type="Gene3D" id="3.10.50.40">
    <property type="match status" value="1"/>
</dbReference>
<feature type="chain" id="PRO_5038832269" description="Foldase protein PrsA" evidence="13">
    <location>
        <begin position="19"/>
        <end position="298"/>
    </location>
</feature>
<protein>
    <recommendedName>
        <fullName evidence="11">Foldase protein PrsA</fullName>
        <ecNumber evidence="11">5.2.1.8</ecNumber>
    </recommendedName>
</protein>
<dbReference type="Proteomes" id="UP000675284">
    <property type="component" value="Unassembled WGS sequence"/>
</dbReference>
<evidence type="ECO:0000256" key="3">
    <source>
        <dbReference type="ARBA" id="ARBA00006071"/>
    </source>
</evidence>
<dbReference type="PANTHER" id="PTHR47245:SF1">
    <property type="entry name" value="FOLDASE PROTEIN PRSA"/>
    <property type="match status" value="1"/>
</dbReference>
<evidence type="ECO:0000256" key="7">
    <source>
        <dbReference type="ARBA" id="ARBA00023136"/>
    </source>
</evidence>
<dbReference type="InterPro" id="IPR050245">
    <property type="entry name" value="PrsA_foldase"/>
</dbReference>
<dbReference type="EC" id="5.2.1.8" evidence="11"/>
<comment type="catalytic activity">
    <reaction evidence="1 11">
        <text>[protein]-peptidylproline (omega=180) = [protein]-peptidylproline (omega=0)</text>
        <dbReference type="Rhea" id="RHEA:16237"/>
        <dbReference type="Rhea" id="RHEA-COMP:10747"/>
        <dbReference type="Rhea" id="RHEA-COMP:10748"/>
        <dbReference type="ChEBI" id="CHEBI:83833"/>
        <dbReference type="ChEBI" id="CHEBI:83834"/>
        <dbReference type="EC" id="5.2.1.8"/>
    </reaction>
</comment>
<evidence type="ECO:0000256" key="1">
    <source>
        <dbReference type="ARBA" id="ARBA00000971"/>
    </source>
</evidence>
<keyword evidence="5 11" id="KW-0732">Signal</keyword>
<dbReference type="EMBL" id="JAGSOT010000042">
    <property type="protein sequence ID" value="MBR7797070.1"/>
    <property type="molecule type" value="Genomic_DNA"/>
</dbReference>
<dbReference type="AlphaFoldDB" id="A0A941IDF2"/>
<name>A0A941IDF2_9BACI</name>
<dbReference type="Pfam" id="PF00639">
    <property type="entry name" value="Rotamase"/>
    <property type="match status" value="1"/>
</dbReference>
<accession>A0A941IDF2</accession>
<keyword evidence="8 11" id="KW-0564">Palmitate</keyword>
<evidence type="ECO:0000256" key="11">
    <source>
        <dbReference type="HAMAP-Rule" id="MF_01145"/>
    </source>
</evidence>
<evidence type="ECO:0000313" key="15">
    <source>
        <dbReference type="EMBL" id="MBR7797070.1"/>
    </source>
</evidence>
<evidence type="ECO:0000256" key="2">
    <source>
        <dbReference type="ARBA" id="ARBA00004193"/>
    </source>
</evidence>
<dbReference type="SUPFAM" id="SSF109998">
    <property type="entry name" value="Triger factor/SurA peptide-binding domain-like"/>
    <property type="match status" value="1"/>
</dbReference>
<comment type="caution">
    <text evidence="15">The sequence shown here is derived from an EMBL/GenBank/DDBJ whole genome shotgun (WGS) entry which is preliminary data.</text>
</comment>
<comment type="function">
    <text evidence="11">Plays a major role in protein secretion by helping the post-translocational extracellular folding of several secreted proteins.</text>
</comment>
<feature type="coiled-coil region" evidence="12">
    <location>
        <begin position="227"/>
        <end position="261"/>
    </location>
</feature>
<dbReference type="GO" id="GO:0003755">
    <property type="term" value="F:peptidyl-prolyl cis-trans isomerase activity"/>
    <property type="evidence" value="ECO:0007669"/>
    <property type="project" value="UniProtKB-UniRule"/>
</dbReference>
<evidence type="ECO:0000256" key="4">
    <source>
        <dbReference type="ARBA" id="ARBA00022475"/>
    </source>
</evidence>